<accession>A0A386AZY2</accession>
<gene>
    <name evidence="11" type="primary">rpl2</name>
</gene>
<evidence type="ECO:0000259" key="9">
    <source>
        <dbReference type="SMART" id="SM01382"/>
    </source>
</evidence>
<feature type="domain" description="Large ribosomal subunit protein uL2 RNA-binding" evidence="10">
    <location>
        <begin position="1"/>
        <end position="58"/>
    </location>
</feature>
<geneLocation type="chloroplast" evidence="11"/>
<feature type="region of interest" description="Disordered" evidence="8">
    <location>
        <begin position="158"/>
        <end position="192"/>
    </location>
</feature>
<dbReference type="GO" id="GO:0005762">
    <property type="term" value="C:mitochondrial large ribosomal subunit"/>
    <property type="evidence" value="ECO:0007669"/>
    <property type="project" value="TreeGrafter"/>
</dbReference>
<dbReference type="InterPro" id="IPR002171">
    <property type="entry name" value="Ribosomal_uL2"/>
</dbReference>
<dbReference type="InterPro" id="IPR022669">
    <property type="entry name" value="Ribosomal_uL2_C"/>
</dbReference>
<dbReference type="AlphaFoldDB" id="A0A386AZY2"/>
<keyword evidence="4 11" id="KW-0934">Plastid</keyword>
<dbReference type="FunFam" id="2.30.30.30:FF:000001">
    <property type="entry name" value="50S ribosomal protein L2"/>
    <property type="match status" value="1"/>
</dbReference>
<comment type="similarity">
    <text evidence="2">Belongs to the universal ribosomal protein uL2 family.</text>
</comment>
<dbReference type="EMBL" id="MH591105">
    <property type="protein sequence ID" value="AYC65007.1"/>
    <property type="molecule type" value="Genomic_DNA"/>
</dbReference>
<evidence type="ECO:0000256" key="6">
    <source>
        <dbReference type="ARBA" id="ARBA00023274"/>
    </source>
</evidence>
<organism evidence="11">
    <name type="scientific">Callipsygma wilsonis</name>
    <dbReference type="NCBI Taxonomy" id="2320807"/>
    <lineage>
        <taxon>Eukaryota</taxon>
        <taxon>Viridiplantae</taxon>
        <taxon>Chlorophyta</taxon>
        <taxon>core chlorophytes</taxon>
        <taxon>Ulvophyceae</taxon>
        <taxon>TCBD clade</taxon>
        <taxon>Bryopsidales</taxon>
        <taxon>Halimedineae</taxon>
        <taxon>Halimedaceae</taxon>
        <taxon>Rhipiliopsideae</taxon>
        <taxon>Callipsygma</taxon>
    </lineage>
</organism>
<dbReference type="FunFam" id="4.10.950.10:FF:000001">
    <property type="entry name" value="50S ribosomal protein L2"/>
    <property type="match status" value="1"/>
</dbReference>
<dbReference type="GO" id="GO:0003735">
    <property type="term" value="F:structural constituent of ribosome"/>
    <property type="evidence" value="ECO:0007669"/>
    <property type="project" value="InterPro"/>
</dbReference>
<dbReference type="PANTHER" id="PTHR13691">
    <property type="entry name" value="RIBOSOMAL PROTEIN L2"/>
    <property type="match status" value="1"/>
</dbReference>
<reference evidence="11" key="1">
    <citation type="submission" date="2018-07" db="EMBL/GenBank/DDBJ databases">
        <authorList>
            <person name="Quirk P.G."/>
            <person name="Krulwich T.A."/>
        </authorList>
    </citation>
    <scope>NUCLEOTIDE SEQUENCE</scope>
</reference>
<dbReference type="GO" id="GO:0003723">
    <property type="term" value="F:RNA binding"/>
    <property type="evidence" value="ECO:0007669"/>
    <property type="project" value="InterPro"/>
</dbReference>
<evidence type="ECO:0000256" key="4">
    <source>
        <dbReference type="ARBA" id="ARBA00022640"/>
    </source>
</evidence>
<dbReference type="InterPro" id="IPR014722">
    <property type="entry name" value="Rib_uL2_dom2"/>
</dbReference>
<evidence type="ECO:0000256" key="7">
    <source>
        <dbReference type="ARBA" id="ARBA00069872"/>
    </source>
</evidence>
<dbReference type="Gene3D" id="2.30.30.30">
    <property type="match status" value="1"/>
</dbReference>
<dbReference type="PROSITE" id="PS00467">
    <property type="entry name" value="RIBOSOMAL_L2"/>
    <property type="match status" value="1"/>
</dbReference>
<protein>
    <recommendedName>
        <fullName evidence="7">Large ribosomal subunit protein uL2m</fullName>
    </recommendedName>
</protein>
<evidence type="ECO:0000256" key="8">
    <source>
        <dbReference type="SAM" id="MobiDB-lite"/>
    </source>
</evidence>
<dbReference type="InterPro" id="IPR014726">
    <property type="entry name" value="Ribosomal_uL2_dom3"/>
</dbReference>
<dbReference type="SMART" id="SM01383">
    <property type="entry name" value="Ribosomal_L2"/>
    <property type="match status" value="1"/>
</dbReference>
<evidence type="ECO:0000313" key="11">
    <source>
        <dbReference type="EMBL" id="AYC65007.1"/>
    </source>
</evidence>
<dbReference type="Pfam" id="PF00181">
    <property type="entry name" value="Ribosomal_L2_N"/>
    <property type="match status" value="1"/>
</dbReference>
<dbReference type="RefSeq" id="YP_009519068.1">
    <property type="nucleotide sequence ID" value="NC_039522.1"/>
</dbReference>
<dbReference type="InterPro" id="IPR012340">
    <property type="entry name" value="NA-bd_OB-fold"/>
</dbReference>
<evidence type="ECO:0000256" key="3">
    <source>
        <dbReference type="ARBA" id="ARBA00011838"/>
    </source>
</evidence>
<dbReference type="InterPro" id="IPR005880">
    <property type="entry name" value="Ribosomal_uL2_bac/org-type"/>
</dbReference>
<evidence type="ECO:0000256" key="1">
    <source>
        <dbReference type="ARBA" id="ARBA00004474"/>
    </source>
</evidence>
<dbReference type="GO" id="GO:0016740">
    <property type="term" value="F:transferase activity"/>
    <property type="evidence" value="ECO:0007669"/>
    <property type="project" value="InterPro"/>
</dbReference>
<dbReference type="GO" id="GO:0009536">
    <property type="term" value="C:plastid"/>
    <property type="evidence" value="ECO:0007669"/>
    <property type="project" value="UniProtKB-SubCell"/>
</dbReference>
<name>A0A386AZY2_9CHLO</name>
<dbReference type="Pfam" id="PF03947">
    <property type="entry name" value="Ribosomal_L2_C"/>
    <property type="match status" value="1"/>
</dbReference>
<evidence type="ECO:0000256" key="5">
    <source>
        <dbReference type="ARBA" id="ARBA00022980"/>
    </source>
</evidence>
<dbReference type="SUPFAM" id="SSF50104">
    <property type="entry name" value="Translation proteins SH3-like domain"/>
    <property type="match status" value="1"/>
</dbReference>
<proteinExistence type="inferred from homology"/>
<reference evidence="11" key="2">
    <citation type="journal article" date="2019" name="Mol. Phylogenet. Evol.">
        <title>Reassessment of the classification of bryopsidales (chlorophyta) based on chloroplast phylogenomic analyses.</title>
        <authorList>
            <person name="Cremen M.C."/>
            <person name="Leliaert F."/>
            <person name="West J."/>
            <person name="Lam D.W."/>
            <person name="Shimada S."/>
            <person name="Lopez-Bautista J.M."/>
            <person name="Verbruggen H."/>
        </authorList>
    </citation>
    <scope>NUCLEOTIDE SEQUENCE</scope>
</reference>
<feature type="domain" description="Large ribosomal subunit protein uL2 C-terminal" evidence="9">
    <location>
        <begin position="64"/>
        <end position="191"/>
    </location>
</feature>
<sequence length="212" mass="23452">MKKYIDFKTIQINVLGKIKKISYEPNRSGYISEVLYQNGLKKYHLHTYGLKIGSYIIASPTAPLTKGNTLPLKNIPLGTNVYNIEPIPGKGSKFARAAGTSALLVSKSKLWVTLRLPSGEIRLFSENCWATIGQVSNIKKKKKIKAGNSRWLGIRPKVRGSAKNPVDHPHGGGEGKAPIGKSHPVNPWGKPAIGRCTRRIKKYSDSLIIRRK</sequence>
<evidence type="ECO:0000256" key="2">
    <source>
        <dbReference type="ARBA" id="ARBA00005636"/>
    </source>
</evidence>
<dbReference type="InterPro" id="IPR022671">
    <property type="entry name" value="Ribosomal_uL2_CS"/>
</dbReference>
<dbReference type="Gene3D" id="4.10.950.10">
    <property type="entry name" value="Ribosomal protein L2, domain 3"/>
    <property type="match status" value="1"/>
</dbReference>
<dbReference type="NCBIfam" id="TIGR01171">
    <property type="entry name" value="rplB_bact"/>
    <property type="match status" value="1"/>
</dbReference>
<dbReference type="PANTHER" id="PTHR13691:SF5">
    <property type="entry name" value="LARGE RIBOSOMAL SUBUNIT PROTEIN UL2M"/>
    <property type="match status" value="1"/>
</dbReference>
<comment type="subunit">
    <text evidence="3">Part of the 50S ribosomal subunit.</text>
</comment>
<dbReference type="InterPro" id="IPR022666">
    <property type="entry name" value="Ribosomal_uL2_RNA-bd_dom"/>
</dbReference>
<dbReference type="Gene3D" id="2.40.50.140">
    <property type="entry name" value="Nucleic acid-binding proteins"/>
    <property type="match status" value="1"/>
</dbReference>
<dbReference type="SUPFAM" id="SSF50249">
    <property type="entry name" value="Nucleic acid-binding proteins"/>
    <property type="match status" value="1"/>
</dbReference>
<evidence type="ECO:0000259" key="10">
    <source>
        <dbReference type="SMART" id="SM01383"/>
    </source>
</evidence>
<dbReference type="GeneID" id="38278876"/>
<dbReference type="SMART" id="SM01382">
    <property type="entry name" value="Ribosomal_L2_C"/>
    <property type="match status" value="1"/>
</dbReference>
<dbReference type="InterPro" id="IPR008991">
    <property type="entry name" value="Translation_prot_SH3-like_sf"/>
</dbReference>
<comment type="subcellular location">
    <subcellularLocation>
        <location evidence="1">Plastid</location>
    </subcellularLocation>
</comment>
<keyword evidence="6" id="KW-0687">Ribonucleoprotein</keyword>
<keyword evidence="5 11" id="KW-0689">Ribosomal protein</keyword>
<keyword evidence="11" id="KW-0150">Chloroplast</keyword>
<dbReference type="GO" id="GO:0032543">
    <property type="term" value="P:mitochondrial translation"/>
    <property type="evidence" value="ECO:0007669"/>
    <property type="project" value="TreeGrafter"/>
</dbReference>